<dbReference type="EMBL" id="CAJMWY010003276">
    <property type="protein sequence ID" value="CAE6500960.1"/>
    <property type="molecule type" value="Genomic_DNA"/>
</dbReference>
<feature type="compositionally biased region" description="Polar residues" evidence="1">
    <location>
        <begin position="80"/>
        <end position="97"/>
    </location>
</feature>
<gene>
    <name evidence="3" type="ORF">RDB_LOCUS122409</name>
</gene>
<evidence type="ECO:0000313" key="4">
    <source>
        <dbReference type="Proteomes" id="UP000663861"/>
    </source>
</evidence>
<dbReference type="PROSITE" id="PS00463">
    <property type="entry name" value="ZN2_CY6_FUNGAL_1"/>
    <property type="match status" value="1"/>
</dbReference>
<dbReference type="InterPro" id="IPR036864">
    <property type="entry name" value="Zn2-C6_fun-type_DNA-bd_sf"/>
</dbReference>
<feature type="compositionally biased region" description="Basic and acidic residues" evidence="1">
    <location>
        <begin position="440"/>
        <end position="470"/>
    </location>
</feature>
<protein>
    <recommendedName>
        <fullName evidence="2">Zn(2)-C6 fungal-type domain-containing protein</fullName>
    </recommendedName>
</protein>
<evidence type="ECO:0000256" key="1">
    <source>
        <dbReference type="SAM" id="MobiDB-lite"/>
    </source>
</evidence>
<reference evidence="3" key="1">
    <citation type="submission" date="2021-01" db="EMBL/GenBank/DDBJ databases">
        <authorList>
            <person name="Kaushik A."/>
        </authorList>
    </citation>
    <scope>NUCLEOTIDE SEQUENCE</scope>
    <source>
        <strain evidence="3">AG4-RS23</strain>
    </source>
</reference>
<dbReference type="SUPFAM" id="SSF57701">
    <property type="entry name" value="Zn2/Cys6 DNA-binding domain"/>
    <property type="match status" value="1"/>
</dbReference>
<dbReference type="PROSITE" id="PS50048">
    <property type="entry name" value="ZN2_CY6_FUNGAL_2"/>
    <property type="match status" value="1"/>
</dbReference>
<dbReference type="SMART" id="SM00066">
    <property type="entry name" value="GAL4"/>
    <property type="match status" value="1"/>
</dbReference>
<feature type="compositionally biased region" description="Basic residues" evidence="1">
    <location>
        <begin position="339"/>
        <end position="349"/>
    </location>
</feature>
<name>A0A8H3HCJ5_9AGAM</name>
<dbReference type="CDD" id="cd00067">
    <property type="entry name" value="GAL4"/>
    <property type="match status" value="1"/>
</dbReference>
<feature type="region of interest" description="Disordered" evidence="1">
    <location>
        <begin position="439"/>
        <end position="487"/>
    </location>
</feature>
<feature type="region of interest" description="Disordered" evidence="1">
    <location>
        <begin position="331"/>
        <end position="397"/>
    </location>
</feature>
<feature type="compositionally biased region" description="Basic residues" evidence="1">
    <location>
        <begin position="478"/>
        <end position="487"/>
    </location>
</feature>
<dbReference type="GO" id="GO:0000981">
    <property type="term" value="F:DNA-binding transcription factor activity, RNA polymerase II-specific"/>
    <property type="evidence" value="ECO:0007669"/>
    <property type="project" value="InterPro"/>
</dbReference>
<organism evidence="3 4">
    <name type="scientific">Rhizoctonia solani</name>
    <dbReference type="NCBI Taxonomy" id="456999"/>
    <lineage>
        <taxon>Eukaryota</taxon>
        <taxon>Fungi</taxon>
        <taxon>Dikarya</taxon>
        <taxon>Basidiomycota</taxon>
        <taxon>Agaricomycotina</taxon>
        <taxon>Agaricomycetes</taxon>
        <taxon>Cantharellales</taxon>
        <taxon>Ceratobasidiaceae</taxon>
        <taxon>Rhizoctonia</taxon>
    </lineage>
</organism>
<evidence type="ECO:0000313" key="3">
    <source>
        <dbReference type="EMBL" id="CAE6500960.1"/>
    </source>
</evidence>
<feature type="region of interest" description="Disordered" evidence="1">
    <location>
        <begin position="252"/>
        <end position="285"/>
    </location>
</feature>
<dbReference type="AlphaFoldDB" id="A0A8H3HCJ5"/>
<feature type="domain" description="Zn(2)-C6 fungal-type" evidence="2">
    <location>
        <begin position="403"/>
        <end position="438"/>
    </location>
</feature>
<dbReference type="Proteomes" id="UP000663861">
    <property type="component" value="Unassembled WGS sequence"/>
</dbReference>
<evidence type="ECO:0000259" key="2">
    <source>
        <dbReference type="PROSITE" id="PS50048"/>
    </source>
</evidence>
<accession>A0A8H3HCJ5</accession>
<comment type="caution">
    <text evidence="3">The sequence shown here is derived from an EMBL/GenBank/DDBJ whole genome shotgun (WGS) entry which is preliminary data.</text>
</comment>
<dbReference type="GO" id="GO:0008270">
    <property type="term" value="F:zinc ion binding"/>
    <property type="evidence" value="ECO:0007669"/>
    <property type="project" value="InterPro"/>
</dbReference>
<feature type="region of interest" description="Disordered" evidence="1">
    <location>
        <begin position="72"/>
        <end position="97"/>
    </location>
</feature>
<dbReference type="InterPro" id="IPR001138">
    <property type="entry name" value="Zn2Cys6_DnaBD"/>
</dbReference>
<proteinExistence type="predicted"/>
<feature type="compositionally biased region" description="Low complexity" evidence="1">
    <location>
        <begin position="253"/>
        <end position="266"/>
    </location>
</feature>
<sequence>MSQTYYSDNYAQQYYPPTSYNTTQPPIQHTQSHTSAYNYQNNYYNAGVTPSAHTVNDSSTLAQQYTYSNTNYATDTTTNAPSSYGSPPSQMVSHHPDSVNQIPQQGVPQYGDFAPGQSWAGPHYAEVPAVRPDDLHDQRRGSCASMSTDGSGWYSHNASSDGHYNRNQSMFAEQNCQYDQDFQHTQHVESNFGMYSPGSYARTQELARNTPHEPAILDAPYGTLPMHEPKFPFEHPLPEGYQMFSNGPITYCHASPSTQSHSTSTQSPPPSALLKEESDLTESEEYDRDLFVQQRQAASYQQELQAQQELKYQLSGQFEQFEANHRRHDGFATDQDHHHQNHLAHHRHTSSSVSSSSSEHHSHRLVSAPIVPSQAHERAPTFASASPEAEDKKDTPAKKPALACLFCRKRKIACGPPPPDSTDRTCNQCLRRKQVCEYPTESRRGIRKAPKEPAPEEQTVHKFVHGDPGSHDATGAIRRGRRKRTAD</sequence>
<dbReference type="Gene3D" id="4.10.240.10">
    <property type="entry name" value="Zn(2)-C6 fungal-type DNA-binding domain"/>
    <property type="match status" value="1"/>
</dbReference>